<dbReference type="FunFam" id="2.40.10.10:FF:000001">
    <property type="entry name" value="Periplasmic serine protease DegS"/>
    <property type="match status" value="1"/>
</dbReference>
<dbReference type="GO" id="GO:0004252">
    <property type="term" value="F:serine-type endopeptidase activity"/>
    <property type="evidence" value="ECO:0007669"/>
    <property type="project" value="InterPro"/>
</dbReference>
<dbReference type="InterPro" id="IPR043504">
    <property type="entry name" value="Peptidase_S1_PA_chymotrypsin"/>
</dbReference>
<evidence type="ECO:0000256" key="1">
    <source>
        <dbReference type="ARBA" id="ARBA00010541"/>
    </source>
</evidence>
<keyword evidence="2" id="KW-0645">Protease</keyword>
<evidence type="ECO:0000256" key="5">
    <source>
        <dbReference type="SAM" id="MobiDB-lite"/>
    </source>
</evidence>
<keyword evidence="4" id="KW-0720">Serine protease</keyword>
<comment type="similarity">
    <text evidence="1">Belongs to the peptidase S1C family.</text>
</comment>
<keyword evidence="8" id="KW-1185">Reference proteome</keyword>
<dbReference type="OrthoDB" id="9758917at2"/>
<dbReference type="Pfam" id="PF13180">
    <property type="entry name" value="PDZ_2"/>
    <property type="match status" value="1"/>
</dbReference>
<dbReference type="GO" id="GO:0006508">
    <property type="term" value="P:proteolysis"/>
    <property type="evidence" value="ECO:0007669"/>
    <property type="project" value="UniProtKB-KW"/>
</dbReference>
<organism evidence="7 8">
    <name type="scientific">Neobacillus piezotolerans</name>
    <dbReference type="NCBI Taxonomy" id="2259171"/>
    <lineage>
        <taxon>Bacteria</taxon>
        <taxon>Bacillati</taxon>
        <taxon>Bacillota</taxon>
        <taxon>Bacilli</taxon>
        <taxon>Bacillales</taxon>
        <taxon>Bacillaceae</taxon>
        <taxon>Neobacillus</taxon>
    </lineage>
</organism>
<dbReference type="PANTHER" id="PTHR43343">
    <property type="entry name" value="PEPTIDASE S12"/>
    <property type="match status" value="1"/>
</dbReference>
<dbReference type="SUPFAM" id="SSF50494">
    <property type="entry name" value="Trypsin-like serine proteases"/>
    <property type="match status" value="1"/>
</dbReference>
<evidence type="ECO:0000256" key="2">
    <source>
        <dbReference type="ARBA" id="ARBA00022670"/>
    </source>
</evidence>
<evidence type="ECO:0000256" key="4">
    <source>
        <dbReference type="ARBA" id="ARBA00022825"/>
    </source>
</evidence>
<dbReference type="InterPro" id="IPR036034">
    <property type="entry name" value="PDZ_sf"/>
</dbReference>
<sequence length="408" mass="43022">MSDFYQDYPQIQQPQPEPEKKPGKSGKMKSFLSTISAGVIGSALTLAAVNYTDIGTNLDKQGSTQAESSGSPAANLVPASTASQTGSVADMVEKASKAIVGIVNFQQNNNPFSDAQGIVERGSGSGVLFKKDGNTAYIVTNNHVIEDAEKLEVSFFDGEKAKAEVVGADALTDLAVIKVDAKYVSQTLEFADSSSLRPGDEVFAIGNPLGQDLSRTVTRGIVSAINRSIDVNTSAGEWKLDVIQTDAAINPGNSGGALINTAGQLIGINSLKISESGVEGLGFAIPSNNVVPIVNEMIKNGKVERPYLGVSLADFEEIHPAFLQDLPKEVDSGTMVTFVQPGSGADKAGVQKQDLIVAINGKKVENSADLRRYMYSSAKAGDKVKLKIYRNGKERTIEVTLSGNSVTS</sequence>
<evidence type="ECO:0000313" key="8">
    <source>
        <dbReference type="Proteomes" id="UP000257144"/>
    </source>
</evidence>
<dbReference type="SUPFAM" id="SSF50156">
    <property type="entry name" value="PDZ domain-like"/>
    <property type="match status" value="1"/>
</dbReference>
<gene>
    <name evidence="7" type="ORF">DRW41_09100</name>
</gene>
<dbReference type="PANTHER" id="PTHR43343:SF3">
    <property type="entry name" value="PROTEASE DO-LIKE 8, CHLOROPLASTIC"/>
    <property type="match status" value="1"/>
</dbReference>
<dbReference type="InterPro" id="IPR001940">
    <property type="entry name" value="Peptidase_S1C"/>
</dbReference>
<keyword evidence="3" id="KW-0378">Hydrolase</keyword>
<dbReference type="InterPro" id="IPR009003">
    <property type="entry name" value="Peptidase_S1_PA"/>
</dbReference>
<dbReference type="Gene3D" id="2.40.10.10">
    <property type="entry name" value="Trypsin-like serine proteases"/>
    <property type="match status" value="2"/>
</dbReference>
<evidence type="ECO:0000259" key="6">
    <source>
        <dbReference type="PROSITE" id="PS50106"/>
    </source>
</evidence>
<dbReference type="RefSeq" id="WP_115451681.1">
    <property type="nucleotide sequence ID" value="NZ_QNQT01000003.1"/>
</dbReference>
<dbReference type="EMBL" id="QNQT01000003">
    <property type="protein sequence ID" value="RDU36852.1"/>
    <property type="molecule type" value="Genomic_DNA"/>
</dbReference>
<evidence type="ECO:0000313" key="7">
    <source>
        <dbReference type="EMBL" id="RDU36852.1"/>
    </source>
</evidence>
<dbReference type="InterPro" id="IPR051201">
    <property type="entry name" value="Chloro_Bact_Ser_Proteases"/>
</dbReference>
<dbReference type="Proteomes" id="UP000257144">
    <property type="component" value="Unassembled WGS sequence"/>
</dbReference>
<feature type="compositionally biased region" description="Low complexity" evidence="5">
    <location>
        <begin position="1"/>
        <end position="14"/>
    </location>
</feature>
<dbReference type="PROSITE" id="PS50106">
    <property type="entry name" value="PDZ"/>
    <property type="match status" value="1"/>
</dbReference>
<accession>A0A3D8GRE6</accession>
<protein>
    <submittedName>
        <fullName evidence="7">Peptidase S1</fullName>
    </submittedName>
</protein>
<dbReference type="Gene3D" id="2.30.42.10">
    <property type="match status" value="1"/>
</dbReference>
<reference evidence="7 8" key="1">
    <citation type="submission" date="2018-07" db="EMBL/GenBank/DDBJ databases">
        <title>Bacillus sp. YLB-04 draft genome sequence.</title>
        <authorList>
            <person name="Yu L."/>
            <person name="Tang X."/>
        </authorList>
    </citation>
    <scope>NUCLEOTIDE SEQUENCE [LARGE SCALE GENOMIC DNA]</scope>
    <source>
        <strain evidence="7 8">YLB-04</strain>
    </source>
</reference>
<proteinExistence type="inferred from homology"/>
<dbReference type="InterPro" id="IPR001478">
    <property type="entry name" value="PDZ"/>
</dbReference>
<dbReference type="SMART" id="SM00228">
    <property type="entry name" value="PDZ"/>
    <property type="match status" value="1"/>
</dbReference>
<evidence type="ECO:0000256" key="3">
    <source>
        <dbReference type="ARBA" id="ARBA00022801"/>
    </source>
</evidence>
<feature type="region of interest" description="Disordered" evidence="5">
    <location>
        <begin position="1"/>
        <end position="28"/>
    </location>
</feature>
<dbReference type="AlphaFoldDB" id="A0A3D8GRE6"/>
<dbReference type="Pfam" id="PF13365">
    <property type="entry name" value="Trypsin_2"/>
    <property type="match status" value="1"/>
</dbReference>
<feature type="domain" description="PDZ" evidence="6">
    <location>
        <begin position="297"/>
        <end position="392"/>
    </location>
</feature>
<comment type="caution">
    <text evidence="7">The sequence shown here is derived from an EMBL/GenBank/DDBJ whole genome shotgun (WGS) entry which is preliminary data.</text>
</comment>
<dbReference type="PRINTS" id="PR00834">
    <property type="entry name" value="PROTEASES2C"/>
</dbReference>
<name>A0A3D8GRE6_9BACI</name>